<evidence type="ECO:0000256" key="4">
    <source>
        <dbReference type="PIRSR" id="PIRSR036979-1"/>
    </source>
</evidence>
<dbReference type="CDD" id="cd11593">
    <property type="entry name" value="Agmatinase-like_2"/>
    <property type="match status" value="1"/>
</dbReference>
<evidence type="ECO:0000313" key="7">
    <source>
        <dbReference type="Proteomes" id="UP000217545"/>
    </source>
</evidence>
<feature type="binding site" evidence="4">
    <location>
        <position position="120"/>
    </location>
    <ligand>
        <name>Mn(2+)</name>
        <dbReference type="ChEBI" id="CHEBI:29035"/>
        <label>1</label>
    </ligand>
</feature>
<dbReference type="PANTHER" id="PTHR11358:SF26">
    <property type="entry name" value="GUANIDINO ACID HYDROLASE, MITOCHONDRIAL"/>
    <property type="match status" value="1"/>
</dbReference>
<dbReference type="GO" id="GO:0033389">
    <property type="term" value="P:putrescine biosynthetic process from arginine, via agmatine"/>
    <property type="evidence" value="ECO:0007669"/>
    <property type="project" value="TreeGrafter"/>
</dbReference>
<evidence type="ECO:0000256" key="5">
    <source>
        <dbReference type="RuleBase" id="RU003684"/>
    </source>
</evidence>
<keyword evidence="2 4" id="KW-0479">Metal-binding</keyword>
<dbReference type="AlphaFoldDB" id="A0AAC9Z825"/>
<proteinExistence type="inferred from homology"/>
<feature type="binding site" evidence="4">
    <location>
        <position position="116"/>
    </location>
    <ligand>
        <name>Mn(2+)</name>
        <dbReference type="ChEBI" id="CHEBI:29035"/>
        <label>1</label>
    </ligand>
</feature>
<feature type="binding site" evidence="4">
    <location>
        <position position="194"/>
    </location>
    <ligand>
        <name>Mn(2+)</name>
        <dbReference type="ChEBI" id="CHEBI:29035"/>
        <label>1</label>
    </ligand>
</feature>
<dbReference type="InterPro" id="IPR020855">
    <property type="entry name" value="Ureohydrolase_Mn_BS"/>
</dbReference>
<keyword evidence="3 5" id="KW-0378">Hydrolase</keyword>
<dbReference type="NCBIfam" id="TIGR01230">
    <property type="entry name" value="agmatinase"/>
    <property type="match status" value="1"/>
</dbReference>
<dbReference type="GeneID" id="31845528"/>
<dbReference type="PIRSF" id="PIRSF036979">
    <property type="entry name" value="Arginase"/>
    <property type="match status" value="1"/>
</dbReference>
<dbReference type="RefSeq" id="WP_024096560.1">
    <property type="nucleotide sequence ID" value="NZ_CP010588.1"/>
</dbReference>
<dbReference type="PROSITE" id="PS01053">
    <property type="entry name" value="ARGINASE_1"/>
    <property type="match status" value="1"/>
</dbReference>
<name>A0AAC9Z825_9RHOB</name>
<sequence>MTISLLGLPQDNNSSYLTGPALAPARIREAIRSDSANMFAETGLDLAANGIWSDHGDVALSGLSGQAAFDAIQTAVTSEISKGQRVLSLGGDHSVAYPVIAVHAKSYPGLNILHIDAHPDLYDNMLNNPFSHASPFARLMESGQVARLVQVGIRTLNDHQRAQAERFNVEIHEMRDLSGVTELTFDGPLYLTLDLDALDPAFAPGVSHFEPGGLSTRQALDLIHHAKGKLIGADVVELNPVRDPYGMTAMVAAKLTKELMARLYSDNRC</sequence>
<dbReference type="EMBL" id="CP010784">
    <property type="protein sequence ID" value="ATF05173.1"/>
    <property type="molecule type" value="Genomic_DNA"/>
</dbReference>
<evidence type="ECO:0000256" key="2">
    <source>
        <dbReference type="ARBA" id="ARBA00022723"/>
    </source>
</evidence>
<comment type="similarity">
    <text evidence="1">Belongs to the arginase family. Agmatinase subfamily.</text>
</comment>
<accession>A0AAC9Z825</accession>
<organism evidence="6 7">
    <name type="scientific">Phaeobacter gallaeciensis</name>
    <dbReference type="NCBI Taxonomy" id="60890"/>
    <lineage>
        <taxon>Bacteria</taxon>
        <taxon>Pseudomonadati</taxon>
        <taxon>Pseudomonadota</taxon>
        <taxon>Alphaproteobacteria</taxon>
        <taxon>Rhodobacterales</taxon>
        <taxon>Roseobacteraceae</taxon>
        <taxon>Phaeobacter</taxon>
    </lineage>
</organism>
<dbReference type="GO" id="GO:0046872">
    <property type="term" value="F:metal ion binding"/>
    <property type="evidence" value="ECO:0007669"/>
    <property type="project" value="UniProtKB-KW"/>
</dbReference>
<feature type="binding site" evidence="4">
    <location>
        <position position="196"/>
    </location>
    <ligand>
        <name>Mn(2+)</name>
        <dbReference type="ChEBI" id="CHEBI:29035"/>
        <label>1</label>
    </ligand>
</feature>
<dbReference type="PANTHER" id="PTHR11358">
    <property type="entry name" value="ARGINASE/AGMATINASE"/>
    <property type="match status" value="1"/>
</dbReference>
<evidence type="ECO:0000256" key="1">
    <source>
        <dbReference type="ARBA" id="ARBA00009227"/>
    </source>
</evidence>
<comment type="cofactor">
    <cofactor evidence="4">
        <name>Mn(2+)</name>
        <dbReference type="ChEBI" id="CHEBI:29035"/>
    </cofactor>
    <text evidence="4">Binds 2 manganese ions per subunit.</text>
</comment>
<feature type="binding site" evidence="4">
    <location>
        <position position="118"/>
    </location>
    <ligand>
        <name>Mn(2+)</name>
        <dbReference type="ChEBI" id="CHEBI:29035"/>
        <label>1</label>
    </ligand>
</feature>
<dbReference type="Gene3D" id="3.40.800.10">
    <property type="entry name" value="Ureohydrolase domain"/>
    <property type="match status" value="1"/>
</dbReference>
<gene>
    <name evidence="6" type="ORF">PhaeoP63_01082</name>
</gene>
<evidence type="ECO:0000313" key="6">
    <source>
        <dbReference type="EMBL" id="ATF05173.1"/>
    </source>
</evidence>
<reference evidence="6 7" key="1">
    <citation type="journal article" date="2017" name="Front. Microbiol.">
        <title>Phaeobacter piscinae sp. nov., a species of the Roseobacter group and potential aquaculture probiont.</title>
        <authorList>
            <person name="Sonnenschein E.C."/>
            <person name="Phippen C.B.W."/>
            <person name="Nielsen K.F."/>
            <person name="Mateiu R.V."/>
            <person name="Melchiorsen J."/>
            <person name="Gram L."/>
            <person name="Overmann J."/>
            <person name="Freese H.M."/>
        </authorList>
    </citation>
    <scope>NUCLEOTIDE SEQUENCE [LARGE SCALE GENOMIC DNA]</scope>
    <source>
        <strain evidence="6 7">P63</strain>
    </source>
</reference>
<dbReference type="PROSITE" id="PS51409">
    <property type="entry name" value="ARGINASE_2"/>
    <property type="match status" value="1"/>
</dbReference>
<dbReference type="Proteomes" id="UP000217545">
    <property type="component" value="Chromosome"/>
</dbReference>
<evidence type="ECO:0000256" key="3">
    <source>
        <dbReference type="ARBA" id="ARBA00022801"/>
    </source>
</evidence>
<keyword evidence="4" id="KW-0464">Manganese</keyword>
<dbReference type="InterPro" id="IPR006035">
    <property type="entry name" value="Ureohydrolase"/>
</dbReference>
<dbReference type="InterPro" id="IPR023696">
    <property type="entry name" value="Ureohydrolase_dom_sf"/>
</dbReference>
<dbReference type="InterPro" id="IPR005925">
    <property type="entry name" value="Agmatinase-rel"/>
</dbReference>
<feature type="binding site" evidence="4">
    <location>
        <position position="93"/>
    </location>
    <ligand>
        <name>Mn(2+)</name>
        <dbReference type="ChEBI" id="CHEBI:29035"/>
        <label>1</label>
    </ligand>
</feature>
<dbReference type="GO" id="GO:0008783">
    <property type="term" value="F:agmatinase activity"/>
    <property type="evidence" value="ECO:0007669"/>
    <property type="project" value="TreeGrafter"/>
</dbReference>
<dbReference type="Pfam" id="PF00491">
    <property type="entry name" value="Arginase"/>
    <property type="match status" value="1"/>
</dbReference>
<protein>
    <submittedName>
        <fullName evidence="6">Agmatinase</fullName>
    </submittedName>
</protein>
<dbReference type="SUPFAM" id="SSF52768">
    <property type="entry name" value="Arginase/deacetylase"/>
    <property type="match status" value="1"/>
</dbReference>